<dbReference type="RefSeq" id="WP_198880259.1">
    <property type="nucleotide sequence ID" value="NZ_JAEKJA010000001.1"/>
</dbReference>
<accession>A0A934MEH1</accession>
<gene>
    <name evidence="1" type="ORF">JCR33_01655</name>
</gene>
<keyword evidence="2" id="KW-1185">Reference proteome</keyword>
<protein>
    <submittedName>
        <fullName evidence="1">Uncharacterized protein</fullName>
    </submittedName>
</protein>
<evidence type="ECO:0000313" key="1">
    <source>
        <dbReference type="EMBL" id="MBJ3774373.1"/>
    </source>
</evidence>
<organism evidence="1 2">
    <name type="scientific">Acuticoccus mangrovi</name>
    <dbReference type="NCBI Taxonomy" id="2796142"/>
    <lineage>
        <taxon>Bacteria</taxon>
        <taxon>Pseudomonadati</taxon>
        <taxon>Pseudomonadota</taxon>
        <taxon>Alphaproteobacteria</taxon>
        <taxon>Hyphomicrobiales</taxon>
        <taxon>Amorphaceae</taxon>
        <taxon>Acuticoccus</taxon>
    </lineage>
</organism>
<dbReference type="AlphaFoldDB" id="A0A934MEH1"/>
<reference evidence="1" key="1">
    <citation type="submission" date="2020-12" db="EMBL/GenBank/DDBJ databases">
        <title>Bacterial taxonomy.</title>
        <authorList>
            <person name="Pan X."/>
        </authorList>
    </citation>
    <scope>NUCLEOTIDE SEQUENCE</scope>
    <source>
        <strain evidence="1">B2012</strain>
    </source>
</reference>
<dbReference type="EMBL" id="JAEKJA010000001">
    <property type="protein sequence ID" value="MBJ3774373.1"/>
    <property type="molecule type" value="Genomic_DNA"/>
</dbReference>
<sequence>MAVHGVFISSKSKDGGAIDRALRERFSEVYRVGVEFWLVDTARDADQLAAVMRPALSSSDKMFVAALTRDTFSMLSSAARLWLTAPGRGWNERRDGRGLEAGAETPLAFAVAA</sequence>
<proteinExistence type="predicted"/>
<comment type="caution">
    <text evidence="1">The sequence shown here is derived from an EMBL/GenBank/DDBJ whole genome shotgun (WGS) entry which is preliminary data.</text>
</comment>
<dbReference type="Proteomes" id="UP000609531">
    <property type="component" value="Unassembled WGS sequence"/>
</dbReference>
<name>A0A934MEH1_9HYPH</name>
<evidence type="ECO:0000313" key="2">
    <source>
        <dbReference type="Proteomes" id="UP000609531"/>
    </source>
</evidence>